<keyword evidence="2" id="KW-1185">Reference proteome</keyword>
<reference evidence="1" key="3">
    <citation type="journal article" date="2017" name="Nature">
        <title>Genome sequence of the progenitor of the wheat D genome Aegilops tauschii.</title>
        <authorList>
            <person name="Luo M.C."/>
            <person name="Gu Y.Q."/>
            <person name="Puiu D."/>
            <person name="Wang H."/>
            <person name="Twardziok S.O."/>
            <person name="Deal K.R."/>
            <person name="Huo N."/>
            <person name="Zhu T."/>
            <person name="Wang L."/>
            <person name="Wang Y."/>
            <person name="McGuire P.E."/>
            <person name="Liu S."/>
            <person name="Long H."/>
            <person name="Ramasamy R.K."/>
            <person name="Rodriguez J.C."/>
            <person name="Van S.L."/>
            <person name="Yuan L."/>
            <person name="Wang Z."/>
            <person name="Xia Z."/>
            <person name="Xiao L."/>
            <person name="Anderson O.D."/>
            <person name="Ouyang S."/>
            <person name="Liang Y."/>
            <person name="Zimin A.V."/>
            <person name="Pertea G."/>
            <person name="Qi P."/>
            <person name="Bennetzen J.L."/>
            <person name="Dai X."/>
            <person name="Dawson M.W."/>
            <person name="Muller H.G."/>
            <person name="Kugler K."/>
            <person name="Rivarola-Duarte L."/>
            <person name="Spannagl M."/>
            <person name="Mayer K.F.X."/>
            <person name="Lu F.H."/>
            <person name="Bevan M.W."/>
            <person name="Leroy P."/>
            <person name="Li P."/>
            <person name="You F.M."/>
            <person name="Sun Q."/>
            <person name="Liu Z."/>
            <person name="Lyons E."/>
            <person name="Wicker T."/>
            <person name="Salzberg S.L."/>
            <person name="Devos K.M."/>
            <person name="Dvorak J."/>
        </authorList>
    </citation>
    <scope>NUCLEOTIDE SEQUENCE [LARGE SCALE GENOMIC DNA]</scope>
    <source>
        <strain evidence="1">cv. AL8/78</strain>
    </source>
</reference>
<evidence type="ECO:0000313" key="1">
    <source>
        <dbReference type="EnsemblPlants" id="AET6Gv20679400.2"/>
    </source>
</evidence>
<organism evidence="1 2">
    <name type="scientific">Aegilops tauschii subsp. strangulata</name>
    <name type="common">Goatgrass</name>
    <dbReference type="NCBI Taxonomy" id="200361"/>
    <lineage>
        <taxon>Eukaryota</taxon>
        <taxon>Viridiplantae</taxon>
        <taxon>Streptophyta</taxon>
        <taxon>Embryophyta</taxon>
        <taxon>Tracheophyta</taxon>
        <taxon>Spermatophyta</taxon>
        <taxon>Magnoliopsida</taxon>
        <taxon>Liliopsida</taxon>
        <taxon>Poales</taxon>
        <taxon>Poaceae</taxon>
        <taxon>BOP clade</taxon>
        <taxon>Pooideae</taxon>
        <taxon>Triticodae</taxon>
        <taxon>Triticeae</taxon>
        <taxon>Triticinae</taxon>
        <taxon>Aegilops</taxon>
    </lineage>
</organism>
<name>A0A453PBI7_AEGTS</name>
<sequence>GYRMGAKISSGNRSSPRAYRGTIGSYAPIILDSNSTNTSAGRPFKFELGWLHREGFVDMVKNNWEKSVVGRTLIRRWNFKIRAMRRHLSGWAKHTNGMYKK</sequence>
<dbReference type="EnsemblPlants" id="AET6Gv20679400.2">
    <property type="protein sequence ID" value="AET6Gv20679400.2"/>
    <property type="gene ID" value="AET6Gv20679400"/>
</dbReference>
<reference evidence="1" key="5">
    <citation type="journal article" date="2021" name="G3 (Bethesda)">
        <title>Aegilops tauschii genome assembly Aet v5.0 features greater sequence contiguity and improved annotation.</title>
        <authorList>
            <person name="Wang L."/>
            <person name="Zhu T."/>
            <person name="Rodriguez J.C."/>
            <person name="Deal K.R."/>
            <person name="Dubcovsky J."/>
            <person name="McGuire P.E."/>
            <person name="Lux T."/>
            <person name="Spannagl M."/>
            <person name="Mayer K.F.X."/>
            <person name="Baldrich P."/>
            <person name="Meyers B.C."/>
            <person name="Huo N."/>
            <person name="Gu Y.Q."/>
            <person name="Zhou H."/>
            <person name="Devos K.M."/>
            <person name="Bennetzen J.L."/>
            <person name="Unver T."/>
            <person name="Budak H."/>
            <person name="Gulick P.J."/>
            <person name="Galiba G."/>
            <person name="Kalapos B."/>
            <person name="Nelson D.R."/>
            <person name="Li P."/>
            <person name="You F.M."/>
            <person name="Luo M.C."/>
            <person name="Dvorak J."/>
        </authorList>
    </citation>
    <scope>NUCLEOTIDE SEQUENCE [LARGE SCALE GENOMIC DNA]</scope>
    <source>
        <strain evidence="1">cv. AL8/78</strain>
    </source>
</reference>
<accession>A0A453PBI7</accession>
<reference evidence="2" key="2">
    <citation type="journal article" date="2017" name="Nat. Plants">
        <title>The Aegilops tauschii genome reveals multiple impacts of transposons.</title>
        <authorList>
            <person name="Zhao G."/>
            <person name="Zou C."/>
            <person name="Li K."/>
            <person name="Wang K."/>
            <person name="Li T."/>
            <person name="Gao L."/>
            <person name="Zhang X."/>
            <person name="Wang H."/>
            <person name="Yang Z."/>
            <person name="Liu X."/>
            <person name="Jiang W."/>
            <person name="Mao L."/>
            <person name="Kong X."/>
            <person name="Jiao Y."/>
            <person name="Jia J."/>
        </authorList>
    </citation>
    <scope>NUCLEOTIDE SEQUENCE [LARGE SCALE GENOMIC DNA]</scope>
    <source>
        <strain evidence="2">cv. AL8/78</strain>
    </source>
</reference>
<proteinExistence type="predicted"/>
<reference evidence="2" key="1">
    <citation type="journal article" date="2014" name="Science">
        <title>Ancient hybridizations among the ancestral genomes of bread wheat.</title>
        <authorList>
            <consortium name="International Wheat Genome Sequencing Consortium,"/>
            <person name="Marcussen T."/>
            <person name="Sandve S.R."/>
            <person name="Heier L."/>
            <person name="Spannagl M."/>
            <person name="Pfeifer M."/>
            <person name="Jakobsen K.S."/>
            <person name="Wulff B.B."/>
            <person name="Steuernagel B."/>
            <person name="Mayer K.F."/>
            <person name="Olsen O.A."/>
        </authorList>
    </citation>
    <scope>NUCLEOTIDE SEQUENCE [LARGE SCALE GENOMIC DNA]</scope>
    <source>
        <strain evidence="2">cv. AL8/78</strain>
    </source>
</reference>
<protein>
    <submittedName>
        <fullName evidence="1">Uncharacterized protein</fullName>
    </submittedName>
</protein>
<dbReference type="Gramene" id="AET6Gv20679400.2">
    <property type="protein sequence ID" value="AET6Gv20679400.2"/>
    <property type="gene ID" value="AET6Gv20679400"/>
</dbReference>
<reference evidence="1" key="4">
    <citation type="submission" date="2019-03" db="UniProtKB">
        <authorList>
            <consortium name="EnsemblPlants"/>
        </authorList>
    </citation>
    <scope>IDENTIFICATION</scope>
</reference>
<evidence type="ECO:0000313" key="2">
    <source>
        <dbReference type="Proteomes" id="UP000015105"/>
    </source>
</evidence>
<dbReference type="Proteomes" id="UP000015105">
    <property type="component" value="Chromosome 6D"/>
</dbReference>
<dbReference type="AlphaFoldDB" id="A0A453PBI7"/>